<organism evidence="11 12">
    <name type="scientific">Clathrus columnatus</name>
    <dbReference type="NCBI Taxonomy" id="1419009"/>
    <lineage>
        <taxon>Eukaryota</taxon>
        <taxon>Fungi</taxon>
        <taxon>Dikarya</taxon>
        <taxon>Basidiomycota</taxon>
        <taxon>Agaricomycotina</taxon>
        <taxon>Agaricomycetes</taxon>
        <taxon>Phallomycetidae</taxon>
        <taxon>Phallales</taxon>
        <taxon>Clathraceae</taxon>
        <taxon>Clathrus</taxon>
    </lineage>
</organism>
<evidence type="ECO:0000256" key="4">
    <source>
        <dbReference type="ARBA" id="ARBA00022676"/>
    </source>
</evidence>
<evidence type="ECO:0000256" key="2">
    <source>
        <dbReference type="ARBA" id="ARBA00004922"/>
    </source>
</evidence>
<dbReference type="GO" id="GO:0000026">
    <property type="term" value="F:alpha-1,2-mannosyltransferase activity"/>
    <property type="evidence" value="ECO:0007669"/>
    <property type="project" value="TreeGrafter"/>
</dbReference>
<evidence type="ECO:0000313" key="11">
    <source>
        <dbReference type="EMBL" id="GJJ13352.1"/>
    </source>
</evidence>
<evidence type="ECO:0000256" key="5">
    <source>
        <dbReference type="ARBA" id="ARBA00022679"/>
    </source>
</evidence>
<dbReference type="Pfam" id="PF03901">
    <property type="entry name" value="Glyco_transf_22"/>
    <property type="match status" value="2"/>
</dbReference>
<evidence type="ECO:0000256" key="7">
    <source>
        <dbReference type="ARBA" id="ARBA00022824"/>
    </source>
</evidence>
<dbReference type="PANTHER" id="PTHR22760">
    <property type="entry name" value="GLYCOSYLTRANSFERASE"/>
    <property type="match status" value="1"/>
</dbReference>
<keyword evidence="6 10" id="KW-0812">Transmembrane</keyword>
<dbReference type="PANTHER" id="PTHR22760:SF2">
    <property type="entry name" value="ALPHA-1,2-MANNOSYLTRANSFERASE ALG9"/>
    <property type="match status" value="1"/>
</dbReference>
<proteinExistence type="inferred from homology"/>
<keyword evidence="8 10" id="KW-1133">Transmembrane helix</keyword>
<evidence type="ECO:0000313" key="12">
    <source>
        <dbReference type="Proteomes" id="UP001050691"/>
    </source>
</evidence>
<comment type="similarity">
    <text evidence="3 10">Belongs to the glycosyltransferase 22 family.</text>
</comment>
<dbReference type="GO" id="GO:0006487">
    <property type="term" value="P:protein N-linked glycosylation"/>
    <property type="evidence" value="ECO:0007669"/>
    <property type="project" value="TreeGrafter"/>
</dbReference>
<comment type="caution">
    <text evidence="11">The sequence shown here is derived from an EMBL/GenBank/DDBJ whole genome shotgun (WGS) entry which is preliminary data.</text>
</comment>
<keyword evidence="4 10" id="KW-0328">Glycosyltransferase</keyword>
<feature type="transmembrane region" description="Helical" evidence="10">
    <location>
        <begin position="223"/>
        <end position="245"/>
    </location>
</feature>
<feature type="transmembrane region" description="Helical" evidence="10">
    <location>
        <begin position="393"/>
        <end position="416"/>
    </location>
</feature>
<dbReference type="GO" id="GO:0005789">
    <property type="term" value="C:endoplasmic reticulum membrane"/>
    <property type="evidence" value="ECO:0007669"/>
    <property type="project" value="UniProtKB-SubCell"/>
</dbReference>
<evidence type="ECO:0000256" key="9">
    <source>
        <dbReference type="ARBA" id="ARBA00023136"/>
    </source>
</evidence>
<keyword evidence="12" id="KW-1185">Reference proteome</keyword>
<feature type="transmembrane region" description="Helical" evidence="10">
    <location>
        <begin position="325"/>
        <end position="346"/>
    </location>
</feature>
<keyword evidence="7 10" id="KW-0256">Endoplasmic reticulum</keyword>
<dbReference type="InterPro" id="IPR005599">
    <property type="entry name" value="GPI_mannosylTrfase"/>
</dbReference>
<reference evidence="11" key="1">
    <citation type="submission" date="2021-10" db="EMBL/GenBank/DDBJ databases">
        <title>De novo Genome Assembly of Clathrus columnatus (Basidiomycota, Fungi) Using Illumina and Nanopore Sequence Data.</title>
        <authorList>
            <person name="Ogiso-Tanaka E."/>
            <person name="Itagaki H."/>
            <person name="Hosoya T."/>
            <person name="Hosaka K."/>
        </authorList>
    </citation>
    <scope>NUCLEOTIDE SEQUENCE</scope>
    <source>
        <strain evidence="11">MO-923</strain>
    </source>
</reference>
<accession>A0AAV5AFD8</accession>
<dbReference type="Proteomes" id="UP001050691">
    <property type="component" value="Unassembled WGS sequence"/>
</dbReference>
<dbReference type="EMBL" id="BPWL01000008">
    <property type="protein sequence ID" value="GJJ13352.1"/>
    <property type="molecule type" value="Genomic_DNA"/>
</dbReference>
<keyword evidence="5" id="KW-0808">Transferase</keyword>
<keyword evidence="9 10" id="KW-0472">Membrane</keyword>
<evidence type="ECO:0000256" key="6">
    <source>
        <dbReference type="ARBA" id="ARBA00022692"/>
    </source>
</evidence>
<evidence type="ECO:0000256" key="3">
    <source>
        <dbReference type="ARBA" id="ARBA00007063"/>
    </source>
</evidence>
<evidence type="ECO:0000256" key="10">
    <source>
        <dbReference type="RuleBase" id="RU363075"/>
    </source>
</evidence>
<sequence>MAAANVQHIRLSKPEAPKKPPKLRHQGILQDQLRRTARAPWVPSLSLGFRILLLLRFNAAMYSNIQDCDEGLVSPVVLVYNFWEPLHYLDKGFAFQTWELSPQYAIRSWTYIILHLLPSWISSHSLSLSKVCIECLRPTSEALKQFHPASMLECGTRLQLPSLSNNRRTLLATIAFAAGAIIGWPFSLLIAVPYVFEELFVYGIDRVPPELRTKWQFRRFRRLVTCGLIASTLFIPVVLVDSMAYDKLVLTPWNIIKYNIFGGSERGPDLYGSEPFSFYFLNLLLNFNVLLPLALLSLPSLLITHLVDRKRLGFSKPGIDQSSPTILVAVRLLPMYLWIGVLSVQPHKEERFMFPIYPLLCFNAATTLYLMKGWLEASFISITKSPYRASKSLLFRTFTTSVIILSIVVSISRILALTRYYHAPLDVASHFEAVELPRLLNVTGLISLPDTPQYTTSGHEEKPSIDLSPVKELGLRVCLGKEWYRFPGHYLIPDGIDVQFIKSEFNGLLPRYFESSSGQGRIWKRDGTRVVPSRLNDLNREEEGQYVDVTTCDYLIDLDFPAHPRESHYEPRYAVDSDNWDRVFCAPFLDAAHSSLLTRTLWLPMTLWSEKNSFGDYCLLRERRKALEREHVKH</sequence>
<dbReference type="AlphaFoldDB" id="A0AAV5AFD8"/>
<dbReference type="EC" id="2.4.1.-" evidence="10"/>
<feature type="transmembrane region" description="Helical" evidence="10">
    <location>
        <begin position="278"/>
        <end position="304"/>
    </location>
</feature>
<feature type="transmembrane region" description="Helical" evidence="10">
    <location>
        <begin position="170"/>
        <end position="196"/>
    </location>
</feature>
<comment type="subcellular location">
    <subcellularLocation>
        <location evidence="1 10">Endoplasmic reticulum membrane</location>
        <topology evidence="1 10">Multi-pass membrane protein</topology>
    </subcellularLocation>
</comment>
<comment type="pathway">
    <text evidence="2">Protein modification; protein glycosylation.</text>
</comment>
<feature type="transmembrane region" description="Helical" evidence="10">
    <location>
        <begin position="352"/>
        <end position="372"/>
    </location>
</feature>
<protein>
    <recommendedName>
        <fullName evidence="10">Mannosyltransferase</fullName>
        <ecNumber evidence="10">2.4.1.-</ecNumber>
    </recommendedName>
</protein>
<evidence type="ECO:0000256" key="8">
    <source>
        <dbReference type="ARBA" id="ARBA00022989"/>
    </source>
</evidence>
<evidence type="ECO:0000256" key="1">
    <source>
        <dbReference type="ARBA" id="ARBA00004477"/>
    </source>
</evidence>
<gene>
    <name evidence="11" type="ORF">Clacol_007604</name>
</gene>
<name>A0AAV5AFD8_9AGAM</name>